<evidence type="ECO:0000313" key="4">
    <source>
        <dbReference type="EMBL" id="RIO44795.1"/>
    </source>
</evidence>
<dbReference type="GeneID" id="41074007"/>
<dbReference type="InterPro" id="IPR007060">
    <property type="entry name" value="FtsL/DivIC"/>
</dbReference>
<sequence length="128" mass="15082">MNDKVQNIGNQYTSQKNAKKRRHDQRKRIVKKRILVFGGILLAVIAVMLLLVFTQMKSNSDASNERQAKEEEYQKLQDKEIELKEQLNNLNDPSYIEKVARDEYYLSNDGEIIFKLPEDQPKENKKKK</sequence>
<dbReference type="InterPro" id="IPR039076">
    <property type="entry name" value="DivIC"/>
</dbReference>
<accession>A0A0A8HSC3</accession>
<proteinExistence type="predicted"/>
<dbReference type="GO" id="GO:0051301">
    <property type="term" value="P:cell division"/>
    <property type="evidence" value="ECO:0007669"/>
    <property type="project" value="InterPro"/>
</dbReference>
<keyword evidence="3" id="KW-0472">Membrane</keyword>
<keyword evidence="3" id="KW-0812">Transmembrane</keyword>
<evidence type="ECO:0000256" key="1">
    <source>
        <dbReference type="SAM" id="Coils"/>
    </source>
</evidence>
<dbReference type="STRING" id="1284.SHYC_11210"/>
<keyword evidence="3" id="KW-1133">Transmembrane helix</keyword>
<dbReference type="RefSeq" id="WP_039647096.1">
    <property type="nucleotide sequence ID" value="NZ_CP008747.1"/>
</dbReference>
<protein>
    <submittedName>
        <fullName evidence="4">Septum formation initiator family protein</fullName>
    </submittedName>
</protein>
<evidence type="ECO:0000313" key="5">
    <source>
        <dbReference type="Proteomes" id="UP000285625"/>
    </source>
</evidence>
<dbReference type="KEGG" id="shu:SHYC_11210"/>
<dbReference type="Pfam" id="PF04977">
    <property type="entry name" value="DivIC"/>
    <property type="match status" value="1"/>
</dbReference>
<dbReference type="PANTHER" id="PTHR40027:SF1">
    <property type="entry name" value="CELL DIVISION PROTEIN DIVIC"/>
    <property type="match status" value="1"/>
</dbReference>
<evidence type="ECO:0000256" key="3">
    <source>
        <dbReference type="SAM" id="Phobius"/>
    </source>
</evidence>
<dbReference type="AlphaFoldDB" id="A0A0A8HSC3"/>
<feature type="region of interest" description="Disordered" evidence="2">
    <location>
        <begin position="1"/>
        <end position="25"/>
    </location>
</feature>
<dbReference type="Proteomes" id="UP000285625">
    <property type="component" value="Unassembled WGS sequence"/>
</dbReference>
<keyword evidence="1" id="KW-0175">Coiled coil</keyword>
<dbReference type="HOGENOM" id="CLU_134863_2_1_9"/>
<reference evidence="4 5" key="1">
    <citation type="journal article" date="2016" name="Front. Microbiol.">
        <title>Comprehensive Phylogenetic Analysis of Bovine Non-aureus Staphylococci Species Based on Whole-Genome Sequencing.</title>
        <authorList>
            <person name="Naushad S."/>
            <person name="Barkema H.W."/>
            <person name="Luby C."/>
            <person name="Condas L.A."/>
            <person name="Nobrega D.B."/>
            <person name="Carson D.A."/>
            <person name="De Buck J."/>
        </authorList>
    </citation>
    <scope>NUCLEOTIDE SEQUENCE [LARGE SCALE GENOMIC DNA]</scope>
    <source>
        <strain evidence="4 5">SNUC 5959</strain>
    </source>
</reference>
<gene>
    <name evidence="4" type="ORF">BUZ57_08735</name>
</gene>
<feature type="coiled-coil region" evidence="1">
    <location>
        <begin position="59"/>
        <end position="89"/>
    </location>
</feature>
<feature type="compositionally biased region" description="Polar residues" evidence="2">
    <location>
        <begin position="1"/>
        <end position="16"/>
    </location>
</feature>
<dbReference type="EMBL" id="QXVO01000026">
    <property type="protein sequence ID" value="RIO44795.1"/>
    <property type="molecule type" value="Genomic_DNA"/>
</dbReference>
<evidence type="ECO:0000256" key="2">
    <source>
        <dbReference type="SAM" id="MobiDB-lite"/>
    </source>
</evidence>
<dbReference type="PANTHER" id="PTHR40027">
    <property type="entry name" value="CELL DIVISION PROTEIN DIVIC"/>
    <property type="match status" value="1"/>
</dbReference>
<name>A0A0A8HSC3_STAHY</name>
<feature type="transmembrane region" description="Helical" evidence="3">
    <location>
        <begin position="34"/>
        <end position="53"/>
    </location>
</feature>
<organism evidence="4 5">
    <name type="scientific">Staphylococcus hyicus</name>
    <dbReference type="NCBI Taxonomy" id="1284"/>
    <lineage>
        <taxon>Bacteria</taxon>
        <taxon>Bacillati</taxon>
        <taxon>Bacillota</taxon>
        <taxon>Bacilli</taxon>
        <taxon>Bacillales</taxon>
        <taxon>Staphylococcaceae</taxon>
        <taxon>Staphylococcus</taxon>
    </lineage>
</organism>
<comment type="caution">
    <text evidence="4">The sequence shown here is derived from an EMBL/GenBank/DDBJ whole genome shotgun (WGS) entry which is preliminary data.</text>
</comment>